<evidence type="ECO:0000259" key="1">
    <source>
        <dbReference type="Pfam" id="PF00534"/>
    </source>
</evidence>
<dbReference type="EMBL" id="AJWZ01001514">
    <property type="protein sequence ID" value="EKC73551.1"/>
    <property type="molecule type" value="Genomic_DNA"/>
</dbReference>
<dbReference type="PANTHER" id="PTHR12526">
    <property type="entry name" value="GLYCOSYLTRANSFERASE"/>
    <property type="match status" value="1"/>
</dbReference>
<organism evidence="2">
    <name type="scientific">human gut metagenome</name>
    <dbReference type="NCBI Taxonomy" id="408170"/>
    <lineage>
        <taxon>unclassified sequences</taxon>
        <taxon>metagenomes</taxon>
        <taxon>organismal metagenomes</taxon>
    </lineage>
</organism>
<proteinExistence type="predicted"/>
<name>K1UPZ8_9ZZZZ</name>
<feature type="non-terminal residue" evidence="2">
    <location>
        <position position="245"/>
    </location>
</feature>
<keyword evidence="2" id="KW-0328">Glycosyltransferase</keyword>
<dbReference type="InterPro" id="IPR001296">
    <property type="entry name" value="Glyco_trans_1"/>
</dbReference>
<dbReference type="Gene3D" id="3.40.50.2000">
    <property type="entry name" value="Glycogen Phosphorylase B"/>
    <property type="match status" value="2"/>
</dbReference>
<feature type="non-terminal residue" evidence="2">
    <location>
        <position position="1"/>
    </location>
</feature>
<dbReference type="EC" id="2.4.-.-" evidence="2"/>
<sequence length="245" mass="27069">QRLIDRGFEPNRLFSIYNGLDFSHVVPKTDRAAYFAQFGYTVHEGDVIAGIAARLDPVKDIPTLLRAVALAKKACPQLRLAIAGDGKERKKLEALTKELNLEDSVFFLGWVNDLDSFYGALDINTLSSVSEAFPYALPEGARAHLATVASNVGGVPAIIEHGVTGLLIEPGDVRMLAAYLARYALDENYRREMGEALYRRGKADFSEEATGLRQLEIYHAVFRMERNRRDGVRDGVLICGAYGFG</sequence>
<protein>
    <submittedName>
        <fullName evidence="2">Glycosyl transferase group 1</fullName>
        <ecNumber evidence="2">2.4.-.-</ecNumber>
    </submittedName>
</protein>
<keyword evidence="2" id="KW-0808">Transferase</keyword>
<dbReference type="AlphaFoldDB" id="K1UPZ8"/>
<dbReference type="Pfam" id="PF00534">
    <property type="entry name" value="Glycos_transf_1"/>
    <property type="match status" value="1"/>
</dbReference>
<gene>
    <name evidence="2" type="ORF">OBE_02332</name>
</gene>
<reference evidence="2" key="1">
    <citation type="journal article" date="2013" name="Environ. Microbiol.">
        <title>Microbiota from the distal guts of lean and obese adolescents exhibit partial functional redundancy besides clear differences in community structure.</title>
        <authorList>
            <person name="Ferrer M."/>
            <person name="Ruiz A."/>
            <person name="Lanza F."/>
            <person name="Haange S.B."/>
            <person name="Oberbach A."/>
            <person name="Till H."/>
            <person name="Bargiela R."/>
            <person name="Campoy C."/>
            <person name="Segura M.T."/>
            <person name="Richter M."/>
            <person name="von Bergen M."/>
            <person name="Seifert J."/>
            <person name="Suarez A."/>
        </authorList>
    </citation>
    <scope>NUCLEOTIDE SEQUENCE</scope>
</reference>
<evidence type="ECO:0000313" key="2">
    <source>
        <dbReference type="EMBL" id="EKC73551.1"/>
    </source>
</evidence>
<dbReference type="SUPFAM" id="SSF53756">
    <property type="entry name" value="UDP-Glycosyltransferase/glycogen phosphorylase"/>
    <property type="match status" value="1"/>
</dbReference>
<feature type="domain" description="Glycosyl transferase family 1" evidence="1">
    <location>
        <begin position="43"/>
        <end position="198"/>
    </location>
</feature>
<accession>K1UPZ8</accession>
<dbReference type="GO" id="GO:0016757">
    <property type="term" value="F:glycosyltransferase activity"/>
    <property type="evidence" value="ECO:0007669"/>
    <property type="project" value="UniProtKB-KW"/>
</dbReference>
<comment type="caution">
    <text evidence="2">The sequence shown here is derived from an EMBL/GenBank/DDBJ whole genome shotgun (WGS) entry which is preliminary data.</text>
</comment>